<evidence type="ECO:0000313" key="2">
    <source>
        <dbReference type="EMBL" id="SFU07836.1"/>
    </source>
</evidence>
<dbReference type="OrthoDB" id="9087052at2"/>
<dbReference type="Proteomes" id="UP000198844">
    <property type="component" value="Unassembled WGS sequence"/>
</dbReference>
<name>A0A1I7D813_9BURK</name>
<sequence>MRALKWAMAPWCLLMVLAHAAPSAVSGPPSPQATRCTAGDAGRYEVTEFVDRIALVSDGHLVKRIDVPQASCYPSCRREQADNHLYRIEDPAGDELMHPLLHDDDPTDPARVSSAALQQSDAATLQLAVRTRGRAHAWIVEADKVKRMVTSTKETTASGSLTYNDPFFVVFHHASLPTLTITAADATLELGPSELDLNQLPPWLVEPIAPQQLGASTVYTLKIVGGPGCATGN</sequence>
<evidence type="ECO:0000256" key="1">
    <source>
        <dbReference type="SAM" id="SignalP"/>
    </source>
</evidence>
<accession>A0A1I7D813</accession>
<reference evidence="2 3" key="1">
    <citation type="submission" date="2016-10" db="EMBL/GenBank/DDBJ databases">
        <authorList>
            <person name="de Groot N.N."/>
        </authorList>
    </citation>
    <scope>NUCLEOTIDE SEQUENCE [LARGE SCALE GENOMIC DNA]</scope>
    <source>
        <strain evidence="2 3">LMG 27731</strain>
    </source>
</reference>
<protein>
    <submittedName>
        <fullName evidence="2">Uncharacterized protein</fullName>
    </submittedName>
</protein>
<dbReference type="RefSeq" id="WP_143131709.1">
    <property type="nucleotide sequence ID" value="NZ_FPBH01000009.1"/>
</dbReference>
<evidence type="ECO:0000313" key="3">
    <source>
        <dbReference type="Proteomes" id="UP000198844"/>
    </source>
</evidence>
<gene>
    <name evidence="2" type="ORF">SAMN05192563_10094</name>
</gene>
<proteinExistence type="predicted"/>
<feature type="signal peptide" evidence="1">
    <location>
        <begin position="1"/>
        <end position="20"/>
    </location>
</feature>
<organism evidence="2 3">
    <name type="scientific">Paraburkholderia aspalathi</name>
    <dbReference type="NCBI Taxonomy" id="1324617"/>
    <lineage>
        <taxon>Bacteria</taxon>
        <taxon>Pseudomonadati</taxon>
        <taxon>Pseudomonadota</taxon>
        <taxon>Betaproteobacteria</taxon>
        <taxon>Burkholderiales</taxon>
        <taxon>Burkholderiaceae</taxon>
        <taxon>Paraburkholderia</taxon>
    </lineage>
</organism>
<keyword evidence="1" id="KW-0732">Signal</keyword>
<dbReference type="EMBL" id="FPBH01000009">
    <property type="protein sequence ID" value="SFU07836.1"/>
    <property type="molecule type" value="Genomic_DNA"/>
</dbReference>
<feature type="chain" id="PRO_5011745679" evidence="1">
    <location>
        <begin position="21"/>
        <end position="233"/>
    </location>
</feature>
<dbReference type="AlphaFoldDB" id="A0A1I7D813"/>